<proteinExistence type="predicted"/>
<keyword evidence="1" id="KW-0812">Transmembrane</keyword>
<protein>
    <submittedName>
        <fullName evidence="2">Uncharacterized protein</fullName>
    </submittedName>
</protein>
<keyword evidence="1" id="KW-1133">Transmembrane helix</keyword>
<dbReference type="AlphaFoldDB" id="A0A1A9VTN4"/>
<dbReference type="VEuPathDB" id="VectorBase:GAUT047157"/>
<name>A0A1A9VTN4_GLOAU</name>
<feature type="transmembrane region" description="Helical" evidence="1">
    <location>
        <begin position="94"/>
        <end position="122"/>
    </location>
</feature>
<evidence type="ECO:0000313" key="2">
    <source>
        <dbReference type="EnsemblMetazoa" id="GAUT047157-PA"/>
    </source>
</evidence>
<dbReference type="Proteomes" id="UP000078200">
    <property type="component" value="Unassembled WGS sequence"/>
</dbReference>
<keyword evidence="1" id="KW-0472">Membrane</keyword>
<sequence length="123" mass="14215">MKAFADRVKSRGFMITDHSSSTMTKMTRRHALMTSDLSDVFLIKDLFETFYPLTLLILASTTLLLQAEEYRIVLLIVYPLSDGRQSRRKLINHLLLLLFYVNFIHIWFSSFAAGIVMNSLIIP</sequence>
<evidence type="ECO:0000313" key="3">
    <source>
        <dbReference type="Proteomes" id="UP000078200"/>
    </source>
</evidence>
<organism evidence="2 3">
    <name type="scientific">Glossina austeni</name>
    <name type="common">Savannah tsetse fly</name>
    <dbReference type="NCBI Taxonomy" id="7395"/>
    <lineage>
        <taxon>Eukaryota</taxon>
        <taxon>Metazoa</taxon>
        <taxon>Ecdysozoa</taxon>
        <taxon>Arthropoda</taxon>
        <taxon>Hexapoda</taxon>
        <taxon>Insecta</taxon>
        <taxon>Pterygota</taxon>
        <taxon>Neoptera</taxon>
        <taxon>Endopterygota</taxon>
        <taxon>Diptera</taxon>
        <taxon>Brachycera</taxon>
        <taxon>Muscomorpha</taxon>
        <taxon>Hippoboscoidea</taxon>
        <taxon>Glossinidae</taxon>
        <taxon>Glossina</taxon>
    </lineage>
</organism>
<dbReference type="EnsemblMetazoa" id="GAUT047157-RA">
    <property type="protein sequence ID" value="GAUT047157-PA"/>
    <property type="gene ID" value="GAUT047157"/>
</dbReference>
<reference evidence="2" key="1">
    <citation type="submission" date="2020-05" db="UniProtKB">
        <authorList>
            <consortium name="EnsemblMetazoa"/>
        </authorList>
    </citation>
    <scope>IDENTIFICATION</scope>
    <source>
        <strain evidence="2">TTRI</strain>
    </source>
</reference>
<accession>A0A1A9VTN4</accession>
<evidence type="ECO:0000256" key="1">
    <source>
        <dbReference type="SAM" id="Phobius"/>
    </source>
</evidence>
<keyword evidence="3" id="KW-1185">Reference proteome</keyword>